<accession>A0A4Q5LF89</accession>
<dbReference type="InterPro" id="IPR009061">
    <property type="entry name" value="DNA-bd_dom_put_sf"/>
</dbReference>
<feature type="domain" description="Helix-turn-helix" evidence="1">
    <location>
        <begin position="44"/>
        <end position="91"/>
    </location>
</feature>
<sequence length="101" mass="11554">MSEYLFQLSLPDAEQFIMECVTRALSQHGMLPSAKETSATEPLLQMAQVCQLLSITRPTCNKWMAEGRLPSYRQGRRVYFKRAEVLASLERPKRVAAKARH</sequence>
<dbReference type="SUPFAM" id="SSF46955">
    <property type="entry name" value="Putative DNA-binding domain"/>
    <property type="match status" value="1"/>
</dbReference>
<keyword evidence="3" id="KW-1185">Reference proteome</keyword>
<protein>
    <submittedName>
        <fullName evidence="2">DNA-binding protein</fullName>
    </submittedName>
</protein>
<dbReference type="InterPro" id="IPR010093">
    <property type="entry name" value="SinI_DNA-bd"/>
</dbReference>
<reference evidence="2 3" key="1">
    <citation type="submission" date="2019-02" db="EMBL/GenBank/DDBJ databases">
        <title>Bacterial novel species isolated from soil.</title>
        <authorList>
            <person name="Jung H.-Y."/>
        </authorList>
    </citation>
    <scope>NUCLEOTIDE SEQUENCE [LARGE SCALE GENOMIC DNA]</scope>
    <source>
        <strain evidence="2 3">1-3-3-3</strain>
    </source>
</reference>
<name>A0A4Q5LF89_9BACT</name>
<organism evidence="2 3">
    <name type="scientific">Hymenobacter persicinus</name>
    <dbReference type="NCBI Taxonomy" id="2025506"/>
    <lineage>
        <taxon>Bacteria</taxon>
        <taxon>Pseudomonadati</taxon>
        <taxon>Bacteroidota</taxon>
        <taxon>Cytophagia</taxon>
        <taxon>Cytophagales</taxon>
        <taxon>Hymenobacteraceae</taxon>
        <taxon>Hymenobacter</taxon>
    </lineage>
</organism>
<dbReference type="Proteomes" id="UP000294155">
    <property type="component" value="Unassembled WGS sequence"/>
</dbReference>
<comment type="caution">
    <text evidence="2">The sequence shown here is derived from an EMBL/GenBank/DDBJ whole genome shotgun (WGS) entry which is preliminary data.</text>
</comment>
<evidence type="ECO:0000259" key="1">
    <source>
        <dbReference type="Pfam" id="PF12728"/>
    </source>
</evidence>
<keyword evidence="2" id="KW-0238">DNA-binding</keyword>
<evidence type="ECO:0000313" key="3">
    <source>
        <dbReference type="Proteomes" id="UP000294155"/>
    </source>
</evidence>
<dbReference type="GO" id="GO:0003677">
    <property type="term" value="F:DNA binding"/>
    <property type="evidence" value="ECO:0007669"/>
    <property type="project" value="UniProtKB-KW"/>
</dbReference>
<gene>
    <name evidence="2" type="ORF">EWM57_05345</name>
</gene>
<dbReference type="Pfam" id="PF12728">
    <property type="entry name" value="HTH_17"/>
    <property type="match status" value="1"/>
</dbReference>
<proteinExistence type="predicted"/>
<dbReference type="NCBIfam" id="TIGR01764">
    <property type="entry name" value="excise"/>
    <property type="match status" value="1"/>
</dbReference>
<evidence type="ECO:0000313" key="2">
    <source>
        <dbReference type="EMBL" id="RYU81805.1"/>
    </source>
</evidence>
<dbReference type="InterPro" id="IPR041657">
    <property type="entry name" value="HTH_17"/>
</dbReference>
<dbReference type="EMBL" id="SEWE01000008">
    <property type="protein sequence ID" value="RYU81805.1"/>
    <property type="molecule type" value="Genomic_DNA"/>
</dbReference>
<dbReference type="AlphaFoldDB" id="A0A4Q5LF89"/>
<dbReference type="OrthoDB" id="798073at2"/>